<accession>D0LXD1</accession>
<feature type="chain" id="PRO_5003010563" description="Lipoprotein" evidence="1">
    <location>
        <begin position="19"/>
        <end position="320"/>
    </location>
</feature>
<gene>
    <name evidence="2" type="ordered locus">Hoch_3672</name>
</gene>
<protein>
    <recommendedName>
        <fullName evidence="4">Lipoprotein</fullName>
    </recommendedName>
</protein>
<dbReference type="STRING" id="502025.Hoch_3672"/>
<dbReference type="PROSITE" id="PS51257">
    <property type="entry name" value="PROKAR_LIPOPROTEIN"/>
    <property type="match status" value="1"/>
</dbReference>
<evidence type="ECO:0000313" key="3">
    <source>
        <dbReference type="Proteomes" id="UP000001880"/>
    </source>
</evidence>
<proteinExistence type="predicted"/>
<dbReference type="KEGG" id="hoh:Hoch_3672"/>
<organism evidence="2 3">
    <name type="scientific">Haliangium ochraceum (strain DSM 14365 / JCM 11303 / SMP-2)</name>
    <dbReference type="NCBI Taxonomy" id="502025"/>
    <lineage>
        <taxon>Bacteria</taxon>
        <taxon>Pseudomonadati</taxon>
        <taxon>Myxococcota</taxon>
        <taxon>Polyangia</taxon>
        <taxon>Haliangiales</taxon>
        <taxon>Kofleriaceae</taxon>
        <taxon>Haliangium</taxon>
    </lineage>
</organism>
<sequence>MRLTMSPNATLSSLSLCAALVSLGACEPPAESSDELAVDETAGAIVTSVDQTALLENFLGDGSLRRLPLSLARPLVIDGARRGLESLVEPRHPDCAVETTLDQSPDDPELQILRVSYDHCPAGFLRLIELDGSLSVSFGFESEPCDQDALLQCPSALRFTLQTDYLRIGARYGDRFTELSDAAWELYDPLDDSAEAITEWASEYTVRNHRGNQLSVDTRARWSVARDDIERCVTLHQFDTELSIAGRDELRTIAATGSDLVRCNNRCPARGSVRMSYGTGRILRWTYLGDDTARVTGPEGAEFDILLPCADEASAEPDAL</sequence>
<evidence type="ECO:0000313" key="2">
    <source>
        <dbReference type="EMBL" id="ACY16173.1"/>
    </source>
</evidence>
<dbReference type="EMBL" id="CP001804">
    <property type="protein sequence ID" value="ACY16173.1"/>
    <property type="molecule type" value="Genomic_DNA"/>
</dbReference>
<dbReference type="AlphaFoldDB" id="D0LXD1"/>
<dbReference type="Proteomes" id="UP000001880">
    <property type="component" value="Chromosome"/>
</dbReference>
<feature type="signal peptide" evidence="1">
    <location>
        <begin position="1"/>
        <end position="18"/>
    </location>
</feature>
<reference evidence="2 3" key="1">
    <citation type="journal article" date="2010" name="Stand. Genomic Sci.">
        <title>Complete genome sequence of Haliangium ochraceum type strain (SMP-2).</title>
        <authorList>
            <consortium name="US DOE Joint Genome Institute (JGI-PGF)"/>
            <person name="Ivanova N."/>
            <person name="Daum C."/>
            <person name="Lang E."/>
            <person name="Abt B."/>
            <person name="Kopitz M."/>
            <person name="Saunders E."/>
            <person name="Lapidus A."/>
            <person name="Lucas S."/>
            <person name="Glavina Del Rio T."/>
            <person name="Nolan M."/>
            <person name="Tice H."/>
            <person name="Copeland A."/>
            <person name="Cheng J.F."/>
            <person name="Chen F."/>
            <person name="Bruce D."/>
            <person name="Goodwin L."/>
            <person name="Pitluck S."/>
            <person name="Mavromatis K."/>
            <person name="Pati A."/>
            <person name="Mikhailova N."/>
            <person name="Chen A."/>
            <person name="Palaniappan K."/>
            <person name="Land M."/>
            <person name="Hauser L."/>
            <person name="Chang Y.J."/>
            <person name="Jeffries C.D."/>
            <person name="Detter J.C."/>
            <person name="Brettin T."/>
            <person name="Rohde M."/>
            <person name="Goker M."/>
            <person name="Bristow J."/>
            <person name="Markowitz V."/>
            <person name="Eisen J.A."/>
            <person name="Hugenholtz P."/>
            <person name="Kyrpides N.C."/>
            <person name="Klenk H.P."/>
        </authorList>
    </citation>
    <scope>NUCLEOTIDE SEQUENCE [LARGE SCALE GENOMIC DNA]</scope>
    <source>
        <strain evidence="3">DSM 14365 / CIP 107738 / JCM 11303 / AJ 13395 / SMP-2</strain>
    </source>
</reference>
<keyword evidence="1" id="KW-0732">Signal</keyword>
<dbReference type="HOGENOM" id="CLU_868099_0_0_7"/>
<keyword evidence="3" id="KW-1185">Reference proteome</keyword>
<evidence type="ECO:0008006" key="4">
    <source>
        <dbReference type="Google" id="ProtNLM"/>
    </source>
</evidence>
<name>D0LXD1_HALO1</name>
<evidence type="ECO:0000256" key="1">
    <source>
        <dbReference type="SAM" id="SignalP"/>
    </source>
</evidence>